<organism evidence="1 2">
    <name type="scientific">Candidatus Choladousia intestinavium</name>
    <dbReference type="NCBI Taxonomy" id="2840727"/>
    <lineage>
        <taxon>Bacteria</taxon>
        <taxon>Bacillati</taxon>
        <taxon>Bacillota</taxon>
        <taxon>Clostridia</taxon>
        <taxon>Lachnospirales</taxon>
        <taxon>Lachnospiraceae</taxon>
        <taxon>Lachnospiraceae incertae sedis</taxon>
        <taxon>Candidatus Choladousia</taxon>
    </lineage>
</organism>
<reference evidence="1" key="1">
    <citation type="submission" date="2020-10" db="EMBL/GenBank/DDBJ databases">
        <authorList>
            <person name="Gilroy R."/>
        </authorList>
    </citation>
    <scope>NUCLEOTIDE SEQUENCE</scope>
    <source>
        <strain evidence="1">ChiSjej4B22-8148</strain>
    </source>
</reference>
<dbReference type="Proteomes" id="UP000886757">
    <property type="component" value="Unassembled WGS sequence"/>
</dbReference>
<evidence type="ECO:0000313" key="1">
    <source>
        <dbReference type="EMBL" id="HIR14772.1"/>
    </source>
</evidence>
<sequence>MKMEYTRLRCNGCGRELEIQREIPQEEVLEVEHSWGYFSEKDGERHSFRLCEACYDRITRSFAIPVEVEQEL</sequence>
<proteinExistence type="predicted"/>
<dbReference type="EMBL" id="DVGK01000148">
    <property type="protein sequence ID" value="HIR14772.1"/>
    <property type="molecule type" value="Genomic_DNA"/>
</dbReference>
<accession>A0A9D1DAS0</accession>
<gene>
    <name evidence="1" type="ORF">IAB31_12720</name>
</gene>
<name>A0A9D1DAS0_9FIRM</name>
<comment type="caution">
    <text evidence="1">The sequence shown here is derived from an EMBL/GenBank/DDBJ whole genome shotgun (WGS) entry which is preliminary data.</text>
</comment>
<evidence type="ECO:0000313" key="2">
    <source>
        <dbReference type="Proteomes" id="UP000886757"/>
    </source>
</evidence>
<reference evidence="1" key="2">
    <citation type="journal article" date="2021" name="PeerJ">
        <title>Extensive microbial diversity within the chicken gut microbiome revealed by metagenomics and culture.</title>
        <authorList>
            <person name="Gilroy R."/>
            <person name="Ravi A."/>
            <person name="Getino M."/>
            <person name="Pursley I."/>
            <person name="Horton D.L."/>
            <person name="Alikhan N.F."/>
            <person name="Baker D."/>
            <person name="Gharbi K."/>
            <person name="Hall N."/>
            <person name="Watson M."/>
            <person name="Adriaenssens E.M."/>
            <person name="Foster-Nyarko E."/>
            <person name="Jarju S."/>
            <person name="Secka A."/>
            <person name="Antonio M."/>
            <person name="Oren A."/>
            <person name="Chaudhuri R.R."/>
            <person name="La Ragione R."/>
            <person name="Hildebrand F."/>
            <person name="Pallen M.J."/>
        </authorList>
    </citation>
    <scope>NUCLEOTIDE SEQUENCE</scope>
    <source>
        <strain evidence="1">ChiSjej4B22-8148</strain>
    </source>
</reference>
<protein>
    <submittedName>
        <fullName evidence="1">Uncharacterized protein</fullName>
    </submittedName>
</protein>
<dbReference type="AlphaFoldDB" id="A0A9D1DAS0"/>